<accession>A0ABN9T836</accession>
<feature type="domain" description="ABC transporter family G" evidence="4">
    <location>
        <begin position="10"/>
        <end position="131"/>
    </location>
</feature>
<organism evidence="5 6">
    <name type="scientific">Prorocentrum cordatum</name>
    <dbReference type="NCBI Taxonomy" id="2364126"/>
    <lineage>
        <taxon>Eukaryota</taxon>
        <taxon>Sar</taxon>
        <taxon>Alveolata</taxon>
        <taxon>Dinophyceae</taxon>
        <taxon>Prorocentrales</taxon>
        <taxon>Prorocentraceae</taxon>
        <taxon>Prorocentrum</taxon>
    </lineage>
</organism>
<gene>
    <name evidence="5" type="ORF">PCOR1329_LOCUS36530</name>
</gene>
<protein>
    <recommendedName>
        <fullName evidence="4">ABC transporter family G domain-containing protein</fullName>
    </recommendedName>
</protein>
<comment type="caution">
    <text evidence="5">The sequence shown here is derived from an EMBL/GenBank/DDBJ whole genome shotgun (WGS) entry which is preliminary data.</text>
</comment>
<evidence type="ECO:0000256" key="2">
    <source>
        <dbReference type="ARBA" id="ARBA00023136"/>
    </source>
</evidence>
<proteinExistence type="predicted"/>
<name>A0ABN9T836_9DINO</name>
<evidence type="ECO:0000313" key="5">
    <source>
        <dbReference type="EMBL" id="CAK0841279.1"/>
    </source>
</evidence>
<keyword evidence="3" id="KW-1133">Transmembrane helix</keyword>
<evidence type="ECO:0000256" key="1">
    <source>
        <dbReference type="ARBA" id="ARBA00022448"/>
    </source>
</evidence>
<feature type="transmembrane region" description="Helical" evidence="3">
    <location>
        <begin position="76"/>
        <end position="102"/>
    </location>
</feature>
<evidence type="ECO:0000313" key="6">
    <source>
        <dbReference type="Proteomes" id="UP001189429"/>
    </source>
</evidence>
<reference evidence="5" key="1">
    <citation type="submission" date="2023-10" db="EMBL/GenBank/DDBJ databases">
        <authorList>
            <person name="Chen Y."/>
            <person name="Shah S."/>
            <person name="Dougan E. K."/>
            <person name="Thang M."/>
            <person name="Chan C."/>
        </authorList>
    </citation>
    <scope>NUCLEOTIDE SEQUENCE [LARGE SCALE GENOMIC DNA]</scope>
</reference>
<sequence length="226" mass="25845">MTLLILFLGVVFIAGVVLGTFDRYVFKTPKWFPPSFLNAHISLGLLTAVYTLRTFSEDQPIFWRESSHGLNRLSFMLGRIIVNTVDWFMMCYMFTGIYFLISEPEINYFAWVIPDLLVAWVASGWGYLIAGVYFDCRCQGGRLPLKTHGLECKGTLGDITFRTIHSRCRRTDEPKPLKIRRTITTRCSRRGMATSMLIAQRVTSIPHKSVHTRARLAGASRRVRLA</sequence>
<evidence type="ECO:0000256" key="3">
    <source>
        <dbReference type="SAM" id="Phobius"/>
    </source>
</evidence>
<keyword evidence="6" id="KW-1185">Reference proteome</keyword>
<keyword evidence="3" id="KW-0812">Transmembrane</keyword>
<keyword evidence="1" id="KW-0813">Transport</keyword>
<evidence type="ECO:0000259" key="4">
    <source>
        <dbReference type="Pfam" id="PF19055"/>
    </source>
</evidence>
<keyword evidence="2 3" id="KW-0472">Membrane</keyword>
<feature type="transmembrane region" description="Helical" evidence="3">
    <location>
        <begin position="35"/>
        <end position="55"/>
    </location>
</feature>
<dbReference type="EMBL" id="CAUYUJ010014443">
    <property type="protein sequence ID" value="CAK0841279.1"/>
    <property type="molecule type" value="Genomic_DNA"/>
</dbReference>
<dbReference type="Proteomes" id="UP001189429">
    <property type="component" value="Unassembled WGS sequence"/>
</dbReference>
<dbReference type="InterPro" id="IPR043926">
    <property type="entry name" value="ABCG_dom"/>
</dbReference>
<feature type="transmembrane region" description="Helical" evidence="3">
    <location>
        <begin position="108"/>
        <end position="134"/>
    </location>
</feature>
<dbReference type="Pfam" id="PF19055">
    <property type="entry name" value="ABC2_membrane_7"/>
    <property type="match status" value="1"/>
</dbReference>